<dbReference type="InterPro" id="IPR044859">
    <property type="entry name" value="Allene_oxi_cyc_Dirigent"/>
</dbReference>
<dbReference type="Gene3D" id="2.40.480.10">
    <property type="entry name" value="Allene oxide cyclase-like"/>
    <property type="match status" value="1"/>
</dbReference>
<evidence type="ECO:0000256" key="1">
    <source>
        <dbReference type="ARBA" id="ARBA00010746"/>
    </source>
</evidence>
<keyword evidence="3 4" id="KW-0964">Secreted</keyword>
<evidence type="ECO:0000313" key="6">
    <source>
        <dbReference type="EMBL" id="VAH87115.1"/>
    </source>
</evidence>
<feature type="compositionally biased region" description="Polar residues" evidence="5">
    <location>
        <begin position="69"/>
        <end position="81"/>
    </location>
</feature>
<dbReference type="AlphaFoldDB" id="A0A9R0S3C3"/>
<evidence type="ECO:0000313" key="7">
    <source>
        <dbReference type="Proteomes" id="UP000324705"/>
    </source>
</evidence>
<keyword evidence="4" id="KW-0052">Apoplast</keyword>
<evidence type="ECO:0000256" key="3">
    <source>
        <dbReference type="ARBA" id="ARBA00022525"/>
    </source>
</evidence>
<name>A0A9R0S3C3_TRITD</name>
<dbReference type="Proteomes" id="UP000324705">
    <property type="component" value="Chromosome 4A"/>
</dbReference>
<comment type="function">
    <text evidence="4">Dirigent proteins impart stereoselectivity on the phenoxy radical-coupling reaction, yielding optically active lignans from two molecules of coniferyl alcohol in the biosynthesis of lignans, flavonolignans, and alkaloids and thus plays a central role in plant secondary metabolism.</text>
</comment>
<comment type="similarity">
    <text evidence="1 4">Belongs to the plant dirigent protein family.</text>
</comment>
<dbReference type="InterPro" id="IPR004265">
    <property type="entry name" value="Dirigent"/>
</dbReference>
<feature type="region of interest" description="Disordered" evidence="5">
    <location>
        <begin position="60"/>
        <end position="81"/>
    </location>
</feature>
<dbReference type="GO" id="GO:0048046">
    <property type="term" value="C:apoplast"/>
    <property type="evidence" value="ECO:0007669"/>
    <property type="project" value="UniProtKB-SubCell"/>
</dbReference>
<sequence length="201" mass="21119">MANSGALILLISLVLLAGAAYIRREPGHADGSFADTHLHFFMHDAYDGPRPTAALIVTGREPLPLPSDDSATGGQATSSSPRRFGDIAVMNNALTEGPERGSVRVGTAQGFTVRVAEHGAVNDLSLHLVLEAGEYGGSSLAVKGRVDTGAAVRESIIVGGTGRFRFATGYALSRSYDYDVANGGVVEIDVYVQKTRVDTKE</sequence>
<accession>A0A9R0S3C3</accession>
<dbReference type="Gramene" id="TRITD4Av1G003590.1">
    <property type="protein sequence ID" value="TRITD4Av1G003590.1"/>
    <property type="gene ID" value="TRITD4Av1G003590"/>
</dbReference>
<keyword evidence="7" id="KW-1185">Reference proteome</keyword>
<evidence type="ECO:0000256" key="5">
    <source>
        <dbReference type="SAM" id="MobiDB-lite"/>
    </source>
</evidence>
<protein>
    <recommendedName>
        <fullName evidence="4">Dirigent protein</fullName>
    </recommendedName>
</protein>
<reference evidence="6 7" key="1">
    <citation type="submission" date="2017-09" db="EMBL/GenBank/DDBJ databases">
        <authorList>
            <consortium name="International Durum Wheat Genome Sequencing Consortium (IDWGSC)"/>
            <person name="Milanesi L."/>
        </authorList>
    </citation>
    <scope>NUCLEOTIDE SEQUENCE [LARGE SCALE GENOMIC DNA]</scope>
    <source>
        <strain evidence="7">cv. Svevo</strain>
    </source>
</reference>
<proteinExistence type="inferred from homology"/>
<gene>
    <name evidence="6" type="ORF">TRITD_4Av1G003590</name>
</gene>
<dbReference type="EMBL" id="LT934117">
    <property type="protein sequence ID" value="VAH87115.1"/>
    <property type="molecule type" value="Genomic_DNA"/>
</dbReference>
<dbReference type="Pfam" id="PF03018">
    <property type="entry name" value="Dirigent"/>
    <property type="match status" value="1"/>
</dbReference>
<comment type="subunit">
    <text evidence="2 4">Homodimer.</text>
</comment>
<feature type="chain" id="PRO_5040535482" description="Dirigent protein" evidence="4">
    <location>
        <begin position="20"/>
        <end position="201"/>
    </location>
</feature>
<keyword evidence="4" id="KW-0732">Signal</keyword>
<feature type="signal peptide" evidence="4">
    <location>
        <begin position="1"/>
        <end position="19"/>
    </location>
</feature>
<dbReference type="OMA" id="YWHESFN"/>
<evidence type="ECO:0000256" key="2">
    <source>
        <dbReference type="ARBA" id="ARBA00011738"/>
    </source>
</evidence>
<dbReference type="PANTHER" id="PTHR21495">
    <property type="entry name" value="NUCLEOPORIN-RELATED"/>
    <property type="match status" value="1"/>
</dbReference>
<dbReference type="GO" id="GO:0009699">
    <property type="term" value="P:phenylpropanoid biosynthetic process"/>
    <property type="evidence" value="ECO:0007669"/>
    <property type="project" value="UniProtKB-ARBA"/>
</dbReference>
<organism evidence="6 7">
    <name type="scientific">Triticum turgidum subsp. durum</name>
    <name type="common">Durum wheat</name>
    <name type="synonym">Triticum durum</name>
    <dbReference type="NCBI Taxonomy" id="4567"/>
    <lineage>
        <taxon>Eukaryota</taxon>
        <taxon>Viridiplantae</taxon>
        <taxon>Streptophyta</taxon>
        <taxon>Embryophyta</taxon>
        <taxon>Tracheophyta</taxon>
        <taxon>Spermatophyta</taxon>
        <taxon>Magnoliopsida</taxon>
        <taxon>Liliopsida</taxon>
        <taxon>Poales</taxon>
        <taxon>Poaceae</taxon>
        <taxon>BOP clade</taxon>
        <taxon>Pooideae</taxon>
        <taxon>Triticodae</taxon>
        <taxon>Triticeae</taxon>
        <taxon>Triticinae</taxon>
        <taxon>Triticum</taxon>
    </lineage>
</organism>
<comment type="subcellular location">
    <subcellularLocation>
        <location evidence="4">Secreted</location>
        <location evidence="4">Extracellular space</location>
        <location evidence="4">Apoplast</location>
    </subcellularLocation>
</comment>
<evidence type="ECO:0000256" key="4">
    <source>
        <dbReference type="RuleBase" id="RU363099"/>
    </source>
</evidence>